<evidence type="ECO:0000313" key="12">
    <source>
        <dbReference type="EMBL" id="KZS88117.1"/>
    </source>
</evidence>
<dbReference type="SUPFAM" id="SSF51445">
    <property type="entry name" value="(Trans)glycosidases"/>
    <property type="match status" value="1"/>
</dbReference>
<dbReference type="GO" id="GO:0005576">
    <property type="term" value="C:extracellular region"/>
    <property type="evidence" value="ECO:0007669"/>
    <property type="project" value="UniProtKB-SubCell"/>
</dbReference>
<evidence type="ECO:0000256" key="9">
    <source>
        <dbReference type="RuleBase" id="RU361153"/>
    </source>
</evidence>
<keyword evidence="7 9" id="KW-0378">Hydrolase</keyword>
<keyword evidence="5" id="KW-0964">Secreted</keyword>
<dbReference type="Pfam" id="PF00150">
    <property type="entry name" value="Cellulase"/>
    <property type="match status" value="1"/>
</dbReference>
<organism evidence="12 13">
    <name type="scientific">Sistotremastrum niveocremeum HHB9708</name>
    <dbReference type="NCBI Taxonomy" id="1314777"/>
    <lineage>
        <taxon>Eukaryota</taxon>
        <taxon>Fungi</taxon>
        <taxon>Dikarya</taxon>
        <taxon>Basidiomycota</taxon>
        <taxon>Agaricomycotina</taxon>
        <taxon>Agaricomycetes</taxon>
        <taxon>Sistotremastrales</taxon>
        <taxon>Sistotremastraceae</taxon>
        <taxon>Sertulicium</taxon>
        <taxon>Sertulicium niveocremeum</taxon>
    </lineage>
</organism>
<comment type="catalytic activity">
    <reaction evidence="1">
        <text>Random hydrolysis of (1-&gt;4)-beta-D-mannosidic linkages in mannans, galactomannans and glucomannans.</text>
        <dbReference type="EC" id="3.2.1.78"/>
    </reaction>
</comment>
<dbReference type="Gene3D" id="3.20.20.80">
    <property type="entry name" value="Glycosidases"/>
    <property type="match status" value="1"/>
</dbReference>
<dbReference type="EMBL" id="KV419440">
    <property type="protein sequence ID" value="KZS88117.1"/>
    <property type="molecule type" value="Genomic_DNA"/>
</dbReference>
<keyword evidence="8 9" id="KW-0326">Glycosidase</keyword>
<dbReference type="PANTHER" id="PTHR31451:SF39">
    <property type="entry name" value="MANNAN ENDO-1,4-BETA-MANNOSIDASE 1"/>
    <property type="match status" value="1"/>
</dbReference>
<dbReference type="Proteomes" id="UP000076722">
    <property type="component" value="Unassembled WGS sequence"/>
</dbReference>
<dbReference type="OrthoDB" id="406631at2759"/>
<dbReference type="AlphaFoldDB" id="A0A164NWP3"/>
<evidence type="ECO:0000256" key="3">
    <source>
        <dbReference type="ARBA" id="ARBA00005641"/>
    </source>
</evidence>
<evidence type="ECO:0000256" key="2">
    <source>
        <dbReference type="ARBA" id="ARBA00004613"/>
    </source>
</evidence>
<evidence type="ECO:0000259" key="11">
    <source>
        <dbReference type="Pfam" id="PF00150"/>
    </source>
</evidence>
<dbReference type="InterPro" id="IPR001547">
    <property type="entry name" value="Glyco_hydro_5"/>
</dbReference>
<evidence type="ECO:0000256" key="10">
    <source>
        <dbReference type="SAM" id="MobiDB-lite"/>
    </source>
</evidence>
<accession>A0A164NWP3</accession>
<dbReference type="STRING" id="1314777.A0A164NWP3"/>
<evidence type="ECO:0000256" key="7">
    <source>
        <dbReference type="ARBA" id="ARBA00022801"/>
    </source>
</evidence>
<comment type="similarity">
    <text evidence="3 9">Belongs to the glycosyl hydrolase 5 (cellulase A) family.</text>
</comment>
<evidence type="ECO:0000256" key="5">
    <source>
        <dbReference type="ARBA" id="ARBA00022525"/>
    </source>
</evidence>
<evidence type="ECO:0000256" key="6">
    <source>
        <dbReference type="ARBA" id="ARBA00022729"/>
    </source>
</evidence>
<protein>
    <recommendedName>
        <fullName evidence="4">mannan endo-1,4-beta-mannosidase</fullName>
        <ecNumber evidence="4">3.2.1.78</ecNumber>
    </recommendedName>
</protein>
<evidence type="ECO:0000256" key="4">
    <source>
        <dbReference type="ARBA" id="ARBA00012706"/>
    </source>
</evidence>
<dbReference type="InterPro" id="IPR017853">
    <property type="entry name" value="GH"/>
</dbReference>
<evidence type="ECO:0000256" key="8">
    <source>
        <dbReference type="ARBA" id="ARBA00023295"/>
    </source>
</evidence>
<evidence type="ECO:0000313" key="13">
    <source>
        <dbReference type="Proteomes" id="UP000076722"/>
    </source>
</evidence>
<dbReference type="PANTHER" id="PTHR31451">
    <property type="match status" value="1"/>
</dbReference>
<gene>
    <name evidence="12" type="ORF">SISNIDRAFT_476107</name>
</gene>
<dbReference type="GO" id="GO:0046355">
    <property type="term" value="P:mannan catabolic process"/>
    <property type="evidence" value="ECO:0007669"/>
    <property type="project" value="UniProtKB-ARBA"/>
</dbReference>
<reference evidence="12 13" key="1">
    <citation type="journal article" date="2016" name="Mol. Biol. Evol.">
        <title>Comparative Genomics of Early-Diverging Mushroom-Forming Fungi Provides Insights into the Origins of Lignocellulose Decay Capabilities.</title>
        <authorList>
            <person name="Nagy L.G."/>
            <person name="Riley R."/>
            <person name="Tritt A."/>
            <person name="Adam C."/>
            <person name="Daum C."/>
            <person name="Floudas D."/>
            <person name="Sun H."/>
            <person name="Yadav J.S."/>
            <person name="Pangilinan J."/>
            <person name="Larsson K.H."/>
            <person name="Matsuura K."/>
            <person name="Barry K."/>
            <person name="Labutti K."/>
            <person name="Kuo R."/>
            <person name="Ohm R.A."/>
            <person name="Bhattacharya S.S."/>
            <person name="Shirouzu T."/>
            <person name="Yoshinaga Y."/>
            <person name="Martin F.M."/>
            <person name="Grigoriev I.V."/>
            <person name="Hibbett D.S."/>
        </authorList>
    </citation>
    <scope>NUCLEOTIDE SEQUENCE [LARGE SCALE GENOMIC DNA]</scope>
    <source>
        <strain evidence="12 13">HHB9708</strain>
    </source>
</reference>
<proteinExistence type="inferred from homology"/>
<comment type="subcellular location">
    <subcellularLocation>
        <location evidence="2">Secreted</location>
    </subcellularLocation>
</comment>
<keyword evidence="6" id="KW-0732">Signal</keyword>
<evidence type="ECO:0000256" key="1">
    <source>
        <dbReference type="ARBA" id="ARBA00001678"/>
    </source>
</evidence>
<feature type="domain" description="Glycoside hydrolase family 5" evidence="11">
    <location>
        <begin position="99"/>
        <end position="364"/>
    </location>
</feature>
<dbReference type="GO" id="GO:0016985">
    <property type="term" value="F:mannan endo-1,4-beta-mannosidase activity"/>
    <property type="evidence" value="ECO:0007669"/>
    <property type="project" value="UniProtKB-EC"/>
</dbReference>
<dbReference type="EC" id="3.2.1.78" evidence="4"/>
<dbReference type="InterPro" id="IPR045053">
    <property type="entry name" value="MAN-like"/>
</dbReference>
<name>A0A164NWP3_9AGAM</name>
<sequence>MTTTSKSTTVTTTKSTTLTSTTTTSSSNKSSSTTTTSTSETISSSASTISIRPTKPAGFVTVSGQKFLLDGAEYIVAGTNAYWLAQYSNADIDQAFSDIAAAGLTTVRTWGFNEVTSIPNYGAYYQSWSDGVPTINAGSTGLGKFDYVVSSAKTHGIKLVVAFTNNWSDYGGMDVYVSQLNPGDTHDTFYTNPTIIDAYKSYINAWVIRYKNEPTILSWELANEPRCSGSTGSASSACDTTGATINQWASTISAYIKSIDSNHLVALGDEGWYQLSNPASYPYAPDVGVDFNLNLKLSTLDYGTFHLYPERWGQADNESAWGSQWISDHATSQKNANKPVVLEGFGITVNQASICTDWLKTVVSSGLAGFQYWQGGSTFPDGTTHNDGYAVYPGTTVYFVIEQGAADLKARG</sequence>
<keyword evidence="13" id="KW-1185">Reference proteome</keyword>
<feature type="region of interest" description="Disordered" evidence="10">
    <location>
        <begin position="1"/>
        <end position="47"/>
    </location>
</feature>